<evidence type="ECO:0000313" key="3">
    <source>
        <dbReference type="Proteomes" id="UP000076722"/>
    </source>
</evidence>
<feature type="non-terminal residue" evidence="2">
    <location>
        <position position="285"/>
    </location>
</feature>
<evidence type="ECO:0000256" key="1">
    <source>
        <dbReference type="SAM" id="Coils"/>
    </source>
</evidence>
<dbReference type="OrthoDB" id="2672960at2759"/>
<gene>
    <name evidence="2" type="ORF">SISNIDRAFT_393970</name>
</gene>
<proteinExistence type="predicted"/>
<keyword evidence="1" id="KW-0175">Coiled coil</keyword>
<feature type="non-terminal residue" evidence="2">
    <location>
        <position position="1"/>
    </location>
</feature>
<dbReference type="Proteomes" id="UP000076722">
    <property type="component" value="Unassembled WGS sequence"/>
</dbReference>
<keyword evidence="3" id="KW-1185">Reference proteome</keyword>
<sequence length="285" mass="32275">LERDPNLATCPDYASDTFAAVRAILVNLTVSDERAVEILAQAWADGNAVERAQWAEQVAEDEVTEEARRKIVRDAEAQRLRAIEDEREEAAKEERKKNKAKYAPIPQRGIPTRTAVLVAPYAMKKLEKGLYVELDYFTNKGIDEAAKAANTVDEEAMVIASQSNGTSTFIPAAAARDSRVVRPDRDLDWEDFCLATSRMIQSMELAMWPEDRIDMMTSFWAGIQAHDLRSAQDPLSKRVLLVYQDDQRKRWHQAMAANPDSAWSLAQVNETIMQETFGEVYRAHR</sequence>
<dbReference type="STRING" id="1314777.A0A164X3T6"/>
<dbReference type="EMBL" id="KV419401">
    <property type="protein sequence ID" value="KZS95609.1"/>
    <property type="molecule type" value="Genomic_DNA"/>
</dbReference>
<organism evidence="2 3">
    <name type="scientific">Sistotremastrum niveocremeum HHB9708</name>
    <dbReference type="NCBI Taxonomy" id="1314777"/>
    <lineage>
        <taxon>Eukaryota</taxon>
        <taxon>Fungi</taxon>
        <taxon>Dikarya</taxon>
        <taxon>Basidiomycota</taxon>
        <taxon>Agaricomycotina</taxon>
        <taxon>Agaricomycetes</taxon>
        <taxon>Sistotremastrales</taxon>
        <taxon>Sistotremastraceae</taxon>
        <taxon>Sertulicium</taxon>
        <taxon>Sertulicium niveocremeum</taxon>
    </lineage>
</organism>
<feature type="coiled-coil region" evidence="1">
    <location>
        <begin position="73"/>
        <end position="103"/>
    </location>
</feature>
<protein>
    <submittedName>
        <fullName evidence="2">Uncharacterized protein</fullName>
    </submittedName>
</protein>
<name>A0A164X3T6_9AGAM</name>
<accession>A0A164X3T6</accession>
<evidence type="ECO:0000313" key="2">
    <source>
        <dbReference type="EMBL" id="KZS95609.1"/>
    </source>
</evidence>
<reference evidence="2 3" key="1">
    <citation type="journal article" date="2016" name="Mol. Biol. Evol.">
        <title>Comparative Genomics of Early-Diverging Mushroom-Forming Fungi Provides Insights into the Origins of Lignocellulose Decay Capabilities.</title>
        <authorList>
            <person name="Nagy L.G."/>
            <person name="Riley R."/>
            <person name="Tritt A."/>
            <person name="Adam C."/>
            <person name="Daum C."/>
            <person name="Floudas D."/>
            <person name="Sun H."/>
            <person name="Yadav J.S."/>
            <person name="Pangilinan J."/>
            <person name="Larsson K.H."/>
            <person name="Matsuura K."/>
            <person name="Barry K."/>
            <person name="Labutti K."/>
            <person name="Kuo R."/>
            <person name="Ohm R.A."/>
            <person name="Bhattacharya S.S."/>
            <person name="Shirouzu T."/>
            <person name="Yoshinaga Y."/>
            <person name="Martin F.M."/>
            <person name="Grigoriev I.V."/>
            <person name="Hibbett D.S."/>
        </authorList>
    </citation>
    <scope>NUCLEOTIDE SEQUENCE [LARGE SCALE GENOMIC DNA]</scope>
    <source>
        <strain evidence="2 3">HHB9708</strain>
    </source>
</reference>
<dbReference type="AlphaFoldDB" id="A0A164X3T6"/>